<evidence type="ECO:0000256" key="1">
    <source>
        <dbReference type="ARBA" id="ARBA00022679"/>
    </source>
</evidence>
<evidence type="ECO:0000313" key="6">
    <source>
        <dbReference type="Proteomes" id="UP000251891"/>
    </source>
</evidence>
<comment type="caution">
    <text evidence="5">The sequence shown here is derived from an EMBL/GenBank/DDBJ whole genome shotgun (WGS) entry which is preliminary data.</text>
</comment>
<evidence type="ECO:0000259" key="4">
    <source>
        <dbReference type="Pfam" id="PF06094"/>
    </source>
</evidence>
<dbReference type="Proteomes" id="UP000251891">
    <property type="component" value="Unassembled WGS sequence"/>
</dbReference>
<accession>A0A365H802</accession>
<feature type="region of interest" description="Disordered" evidence="3">
    <location>
        <begin position="1"/>
        <end position="21"/>
    </location>
</feature>
<evidence type="ECO:0000256" key="2">
    <source>
        <dbReference type="ARBA" id="ARBA00030602"/>
    </source>
</evidence>
<keyword evidence="1 5" id="KW-0808">Transferase</keyword>
<name>A0A365H802_9ACTN</name>
<dbReference type="PANTHER" id="PTHR31544:SF2">
    <property type="entry name" value="AIG2-LIKE PROTEIN D"/>
    <property type="match status" value="1"/>
</dbReference>
<dbReference type="EMBL" id="QLYX01000004">
    <property type="protein sequence ID" value="RAY15217.1"/>
    <property type="molecule type" value="Genomic_DNA"/>
</dbReference>
<dbReference type="Pfam" id="PF06094">
    <property type="entry name" value="GGACT"/>
    <property type="match status" value="1"/>
</dbReference>
<dbReference type="GO" id="GO:0016740">
    <property type="term" value="F:transferase activity"/>
    <property type="evidence" value="ECO:0007669"/>
    <property type="project" value="UniProtKB-KW"/>
</dbReference>
<gene>
    <name evidence="5" type="ORF">DPM19_10895</name>
</gene>
<keyword evidence="6" id="KW-1185">Reference proteome</keyword>
<dbReference type="InterPro" id="IPR036568">
    <property type="entry name" value="GGCT-like_sf"/>
</dbReference>
<evidence type="ECO:0000256" key="3">
    <source>
        <dbReference type="SAM" id="MobiDB-lite"/>
    </source>
</evidence>
<dbReference type="CDD" id="cd06661">
    <property type="entry name" value="GGCT_like"/>
    <property type="match status" value="1"/>
</dbReference>
<dbReference type="Gene3D" id="3.10.490.10">
    <property type="entry name" value="Gamma-glutamyl cyclotransferase-like"/>
    <property type="match status" value="1"/>
</dbReference>
<organism evidence="5 6">
    <name type="scientific">Actinomadura craniellae</name>
    <dbReference type="NCBI Taxonomy" id="2231787"/>
    <lineage>
        <taxon>Bacteria</taxon>
        <taxon>Bacillati</taxon>
        <taxon>Actinomycetota</taxon>
        <taxon>Actinomycetes</taxon>
        <taxon>Streptosporangiales</taxon>
        <taxon>Thermomonosporaceae</taxon>
        <taxon>Actinomadura</taxon>
    </lineage>
</organism>
<dbReference type="InterPro" id="IPR009288">
    <property type="entry name" value="AIG2-like_dom"/>
</dbReference>
<dbReference type="SUPFAM" id="SSF110857">
    <property type="entry name" value="Gamma-glutamyl cyclotransferase-like"/>
    <property type="match status" value="1"/>
</dbReference>
<dbReference type="InterPro" id="IPR045038">
    <property type="entry name" value="AIG2-like"/>
</dbReference>
<feature type="domain" description="Gamma-glutamylcyclotransferase AIG2-like" evidence="4">
    <location>
        <begin position="29"/>
        <end position="133"/>
    </location>
</feature>
<protein>
    <recommendedName>
        <fullName evidence="2">Putative gamma-glutamylcyclotransferase</fullName>
    </recommendedName>
</protein>
<dbReference type="AlphaFoldDB" id="A0A365H802"/>
<evidence type="ECO:0000313" key="5">
    <source>
        <dbReference type="EMBL" id="RAY15217.1"/>
    </source>
</evidence>
<proteinExistence type="predicted"/>
<dbReference type="InterPro" id="IPR013024">
    <property type="entry name" value="GGCT-like"/>
</dbReference>
<dbReference type="OrthoDB" id="4227186at2"/>
<dbReference type="PANTHER" id="PTHR31544">
    <property type="entry name" value="AIG2-LIKE PROTEIN D"/>
    <property type="match status" value="1"/>
</dbReference>
<reference evidence="5 6" key="1">
    <citation type="submission" date="2018-06" db="EMBL/GenBank/DDBJ databases">
        <title>Actinomadura craniellae sp. nov. isolated from marine sponge Craniella sp.</title>
        <authorList>
            <person name="Li L."/>
            <person name="Xu Q.H."/>
            <person name="Lin H.W."/>
            <person name="Lu Y.H."/>
        </authorList>
    </citation>
    <scope>NUCLEOTIDE SEQUENCE [LARGE SCALE GENOMIC DNA]</scope>
    <source>
        <strain evidence="5 6">LHW63021</strain>
    </source>
</reference>
<sequence length="166" mass="18740">MPHTGPHSPLPTSRTSGPQDRLSVDPDALFVYGTLQFPEVLHALIDRVPAHTPAQAPGWRVTALPERVYPGLVPGQQTAAGYLLTGLSPEEWRVLDAFEDPVYELRRLHLTDNRHGWAYVCNPEADTLDEDWSLEIFTAQHLPAYVDRCAAWRQRHEARQNQEQAS</sequence>